<comment type="caution">
    <text evidence="3">The sequence shown here is derived from an EMBL/GenBank/DDBJ whole genome shotgun (WGS) entry which is preliminary data.</text>
</comment>
<gene>
    <name evidence="3" type="ORF">CCMP2556_LOCUS10417</name>
</gene>
<proteinExistence type="predicted"/>
<dbReference type="InterPro" id="IPR046341">
    <property type="entry name" value="SET_dom_sf"/>
</dbReference>
<dbReference type="PANTHER" id="PTHR13271">
    <property type="entry name" value="UNCHARACTERIZED PUTATIVE METHYLTRANSFERASE"/>
    <property type="match status" value="1"/>
</dbReference>
<reference evidence="3 4" key="1">
    <citation type="submission" date="2024-02" db="EMBL/GenBank/DDBJ databases">
        <authorList>
            <person name="Chen Y."/>
            <person name="Shah S."/>
            <person name="Dougan E. K."/>
            <person name="Thang M."/>
            <person name="Chan C."/>
        </authorList>
    </citation>
    <scope>NUCLEOTIDE SEQUENCE [LARGE SCALE GENOMIC DNA]</scope>
</reference>
<keyword evidence="4" id="KW-1185">Reference proteome</keyword>
<dbReference type="CDD" id="cd10527">
    <property type="entry name" value="SET_LSMT"/>
    <property type="match status" value="1"/>
</dbReference>
<evidence type="ECO:0000313" key="3">
    <source>
        <dbReference type="EMBL" id="CAK9011372.1"/>
    </source>
</evidence>
<sequence>MDPHERHVEILKVWLAENGVSWDEKAIELTTASGDVPLVGGMGVRSSRPLRAGEVLATIPKSAVLSIRNTQLAPQLSDLDLDVALRCAICAERALGEKSQWHGYFRSLLRSNEPLPYLWSCPERQLLLGTDAYATVEETLELLREEFREHQQLLHSPPLHEVTITEEDYLHAATLASSRAFTVDDFHLEALVPFADVFNHRCQRVPKGEAIQGTAQRRSEATCQDVAEVAPFGLWRGRIPKMQIALAEATQEVNQVRSGTGPTGQLMIYVLQDLAANVEIFNTYGEFSNDKLLQDYGFILEQNAFNTVTLPRRGLESPRCAWQLRWAEKHQKQLELLQEGSDEEMESEGSEEEPEEGAGAAGLGSHGLVSFFELGIATSGAGRPAWPRQLRRFLAVLATPRRQLKKLSAAGLRVRQRKSFLLGSPVARALLRRGLRARWAEYPDPCTAEQDRAHWRSAGEGPVREALGRKKFWSVSSKSSAARP</sequence>
<organism evidence="3 4">
    <name type="scientific">Durusdinium trenchii</name>
    <dbReference type="NCBI Taxonomy" id="1381693"/>
    <lineage>
        <taxon>Eukaryota</taxon>
        <taxon>Sar</taxon>
        <taxon>Alveolata</taxon>
        <taxon>Dinophyceae</taxon>
        <taxon>Suessiales</taxon>
        <taxon>Symbiodiniaceae</taxon>
        <taxon>Durusdinium</taxon>
    </lineage>
</organism>
<accession>A0ABP0JAI1</accession>
<name>A0ABP0JAI1_9DINO</name>
<evidence type="ECO:0000259" key="2">
    <source>
        <dbReference type="PROSITE" id="PS50280"/>
    </source>
</evidence>
<evidence type="ECO:0000313" key="4">
    <source>
        <dbReference type="Proteomes" id="UP001642484"/>
    </source>
</evidence>
<dbReference type="Proteomes" id="UP001642484">
    <property type="component" value="Unassembled WGS sequence"/>
</dbReference>
<dbReference type="SUPFAM" id="SSF82199">
    <property type="entry name" value="SET domain"/>
    <property type="match status" value="2"/>
</dbReference>
<feature type="compositionally biased region" description="Acidic residues" evidence="1">
    <location>
        <begin position="340"/>
        <end position="356"/>
    </location>
</feature>
<dbReference type="PROSITE" id="PS50280">
    <property type="entry name" value="SET"/>
    <property type="match status" value="1"/>
</dbReference>
<feature type="region of interest" description="Disordered" evidence="1">
    <location>
        <begin position="339"/>
        <end position="360"/>
    </location>
</feature>
<dbReference type="EMBL" id="CAXAMN010004891">
    <property type="protein sequence ID" value="CAK9011372.1"/>
    <property type="molecule type" value="Genomic_DNA"/>
</dbReference>
<dbReference type="InterPro" id="IPR050600">
    <property type="entry name" value="SETD3_SETD6_MTase"/>
</dbReference>
<dbReference type="InterPro" id="IPR001214">
    <property type="entry name" value="SET_dom"/>
</dbReference>
<feature type="domain" description="SET" evidence="2">
    <location>
        <begin position="25"/>
        <end position="285"/>
    </location>
</feature>
<dbReference type="Gene3D" id="3.90.1410.10">
    <property type="entry name" value="set domain protein methyltransferase, domain 1"/>
    <property type="match status" value="1"/>
</dbReference>
<evidence type="ECO:0000256" key="1">
    <source>
        <dbReference type="SAM" id="MobiDB-lite"/>
    </source>
</evidence>
<protein>
    <recommendedName>
        <fullName evidence="2">SET domain-containing protein</fullName>
    </recommendedName>
</protein>